<organism evidence="1 2">
    <name type="scientific">Mesorhizobium tamadayense</name>
    <dbReference type="NCBI Taxonomy" id="425306"/>
    <lineage>
        <taxon>Bacteria</taxon>
        <taxon>Pseudomonadati</taxon>
        <taxon>Pseudomonadota</taxon>
        <taxon>Alphaproteobacteria</taxon>
        <taxon>Hyphomicrobiales</taxon>
        <taxon>Phyllobacteriaceae</taxon>
        <taxon>Mesorhizobium</taxon>
    </lineage>
</organism>
<dbReference type="AlphaFoldDB" id="A0A3P3FW26"/>
<sequence length="70" mass="7717">MGAMETHCAKRISAFDIDALREAFKTSARENGVTGTEWAVFAQIFLKQTTTEFSEDIFVASPLEGKTGQE</sequence>
<comment type="caution">
    <text evidence="1">The sequence shown here is derived from an EMBL/GenBank/DDBJ whole genome shotgun (WGS) entry which is preliminary data.</text>
</comment>
<evidence type="ECO:0000313" key="1">
    <source>
        <dbReference type="EMBL" id="RRI02293.1"/>
    </source>
</evidence>
<dbReference type="EMBL" id="RQXT01000012">
    <property type="protein sequence ID" value="RRI02293.1"/>
    <property type="molecule type" value="Genomic_DNA"/>
</dbReference>
<keyword evidence="2" id="KW-1185">Reference proteome</keyword>
<reference evidence="1 2" key="1">
    <citation type="submission" date="2018-11" db="EMBL/GenBank/DDBJ databases">
        <title>the genome of Mesorhizobium tamadayense DSM 28320.</title>
        <authorList>
            <person name="Gao J."/>
        </authorList>
    </citation>
    <scope>NUCLEOTIDE SEQUENCE [LARGE SCALE GENOMIC DNA]</scope>
    <source>
        <strain evidence="1 2">DSM 28320</strain>
    </source>
</reference>
<evidence type="ECO:0000313" key="2">
    <source>
        <dbReference type="Proteomes" id="UP000273786"/>
    </source>
</evidence>
<dbReference type="Proteomes" id="UP000273786">
    <property type="component" value="Unassembled WGS sequence"/>
</dbReference>
<accession>A0A3P3FW26</accession>
<protein>
    <submittedName>
        <fullName evidence="1">Uncharacterized protein</fullName>
    </submittedName>
</protein>
<dbReference type="OrthoDB" id="8090934at2"/>
<name>A0A3P3FW26_9HYPH</name>
<gene>
    <name evidence="1" type="ORF">EH240_12555</name>
</gene>
<proteinExistence type="predicted"/>
<dbReference type="RefSeq" id="WP_124998621.1">
    <property type="nucleotide sequence ID" value="NZ_RQXT01000012.1"/>
</dbReference>